<proteinExistence type="predicted"/>
<gene>
    <name evidence="2" type="ORF">RAS_06570</name>
</gene>
<evidence type="ECO:0000313" key="2">
    <source>
        <dbReference type="EMBL" id="BBJ31548.1"/>
    </source>
</evidence>
<name>A0A510G795_9RICK</name>
<dbReference type="EMBL" id="AP019563">
    <property type="protein sequence ID" value="BBJ31548.1"/>
    <property type="molecule type" value="Genomic_DNA"/>
</dbReference>
<organism evidence="2 3">
    <name type="scientific">Rickettsia asiatica</name>
    <dbReference type="NCBI Taxonomy" id="238800"/>
    <lineage>
        <taxon>Bacteria</taxon>
        <taxon>Pseudomonadati</taxon>
        <taxon>Pseudomonadota</taxon>
        <taxon>Alphaproteobacteria</taxon>
        <taxon>Rickettsiales</taxon>
        <taxon>Rickettsiaceae</taxon>
        <taxon>Rickettsieae</taxon>
        <taxon>Rickettsia</taxon>
        <taxon>spotted fever group</taxon>
    </lineage>
</organism>
<accession>A0A510G795</accession>
<keyword evidence="3" id="KW-1185">Reference proteome</keyword>
<keyword evidence="1" id="KW-0472">Membrane</keyword>
<dbReference type="AlphaFoldDB" id="A0A510G795"/>
<feature type="transmembrane region" description="Helical" evidence="1">
    <location>
        <begin position="64"/>
        <end position="83"/>
    </location>
</feature>
<reference evidence="2 3" key="1">
    <citation type="submission" date="2019-04" db="EMBL/GenBank/DDBJ databases">
        <title>Draft genome sequence of Rickettsia asiatica Maytaro1284.</title>
        <authorList>
            <person name="Thu M."/>
            <person name="Qiu Y."/>
            <person name="Nakao R."/>
        </authorList>
    </citation>
    <scope>NUCLEOTIDE SEQUENCE [LARGE SCALE GENOMIC DNA]</scope>
    <source>
        <strain evidence="2 3">Maytaro1284</strain>
    </source>
</reference>
<dbReference type="InterPro" id="IPR016174">
    <property type="entry name" value="Di-haem_cyt_TM"/>
</dbReference>
<evidence type="ECO:0000313" key="3">
    <source>
        <dbReference type="Proteomes" id="UP000321183"/>
    </source>
</evidence>
<dbReference type="Proteomes" id="UP000321183">
    <property type="component" value="Chromosome"/>
</dbReference>
<sequence length="92" mass="10449">MISCVIARRNCKFDEVISGVLLYEIATLLSVARNDKKDDITISKEYYHAILTNTENSYGLIAKLFHWIMSIIVIVMLIVGFPMDNFVAPPLK</sequence>
<dbReference type="GO" id="GO:0022904">
    <property type="term" value="P:respiratory electron transport chain"/>
    <property type="evidence" value="ECO:0007669"/>
    <property type="project" value="InterPro"/>
</dbReference>
<dbReference type="SUPFAM" id="SSF81342">
    <property type="entry name" value="Transmembrane di-heme cytochromes"/>
    <property type="match status" value="1"/>
</dbReference>
<evidence type="ECO:0000256" key="1">
    <source>
        <dbReference type="SAM" id="Phobius"/>
    </source>
</evidence>
<keyword evidence="1" id="KW-1133">Transmembrane helix</keyword>
<protein>
    <submittedName>
        <fullName evidence="2">Uncharacterized protein</fullName>
    </submittedName>
</protein>
<keyword evidence="1" id="KW-0812">Transmembrane</keyword>
<dbReference type="KEGG" id="ras:RAS_06570"/>
<dbReference type="GO" id="GO:0016020">
    <property type="term" value="C:membrane"/>
    <property type="evidence" value="ECO:0007669"/>
    <property type="project" value="InterPro"/>
</dbReference>